<feature type="region of interest" description="Disordered" evidence="5">
    <location>
        <begin position="63"/>
        <end position="84"/>
    </location>
</feature>
<keyword evidence="3" id="KW-0106">Calcium</keyword>
<dbReference type="InterPro" id="IPR011992">
    <property type="entry name" value="EF-hand-dom_pair"/>
</dbReference>
<gene>
    <name evidence="7" type="ORF">CYMTET_49674</name>
</gene>
<dbReference type="InterPro" id="IPR027417">
    <property type="entry name" value="P-loop_NTPase"/>
</dbReference>
<accession>A0AAE0EUG8</accession>
<dbReference type="InterPro" id="IPR018247">
    <property type="entry name" value="EF_Hand_1_Ca_BS"/>
</dbReference>
<evidence type="ECO:0000256" key="4">
    <source>
        <dbReference type="ARBA" id="ARBA00022840"/>
    </source>
</evidence>
<dbReference type="Proteomes" id="UP001190700">
    <property type="component" value="Unassembled WGS sequence"/>
</dbReference>
<dbReference type="SUPFAM" id="SSF52540">
    <property type="entry name" value="P-loop containing nucleoside triphosphate hydrolases"/>
    <property type="match status" value="1"/>
</dbReference>
<evidence type="ECO:0000259" key="6">
    <source>
        <dbReference type="PROSITE" id="PS50222"/>
    </source>
</evidence>
<dbReference type="EMBL" id="LGRX02033630">
    <property type="protein sequence ID" value="KAK3240487.1"/>
    <property type="molecule type" value="Genomic_DNA"/>
</dbReference>
<keyword evidence="4" id="KW-0067">ATP-binding</keyword>
<feature type="domain" description="EF-hand" evidence="6">
    <location>
        <begin position="128"/>
        <end position="163"/>
    </location>
</feature>
<dbReference type="PANTHER" id="PTHR31153">
    <property type="entry name" value="CALMODULIN CALCIUM-DEPENDENT NAD KINASE"/>
    <property type="match status" value="1"/>
</dbReference>
<dbReference type="InterPro" id="IPR002048">
    <property type="entry name" value="EF_hand_dom"/>
</dbReference>
<feature type="compositionally biased region" description="Basic residues" evidence="5">
    <location>
        <begin position="64"/>
        <end position="75"/>
    </location>
</feature>
<comment type="caution">
    <text evidence="7">The sequence shown here is derived from an EMBL/GenBank/DDBJ whole genome shotgun (WGS) entry which is preliminary data.</text>
</comment>
<dbReference type="GO" id="GO:0016301">
    <property type="term" value="F:kinase activity"/>
    <property type="evidence" value="ECO:0007669"/>
    <property type="project" value="InterPro"/>
</dbReference>
<dbReference type="FunFam" id="1.10.238.10:FF:000178">
    <property type="entry name" value="Calmodulin-2 A"/>
    <property type="match status" value="1"/>
</dbReference>
<evidence type="ECO:0000256" key="1">
    <source>
        <dbReference type="ARBA" id="ARBA00022737"/>
    </source>
</evidence>
<dbReference type="GO" id="GO:0043226">
    <property type="term" value="C:organelle"/>
    <property type="evidence" value="ECO:0007669"/>
    <property type="project" value="UniProtKB-ARBA"/>
</dbReference>
<dbReference type="PROSITE" id="PS50222">
    <property type="entry name" value="EF_HAND_2"/>
    <property type="match status" value="2"/>
</dbReference>
<dbReference type="SMART" id="SM00054">
    <property type="entry name" value="EFh"/>
    <property type="match status" value="3"/>
</dbReference>
<proteinExistence type="predicted"/>
<name>A0AAE0EUG8_9CHLO</name>
<dbReference type="InterPro" id="IPR010488">
    <property type="entry name" value="Zeta_toxin_domain"/>
</dbReference>
<evidence type="ECO:0000256" key="3">
    <source>
        <dbReference type="ARBA" id="ARBA00022837"/>
    </source>
</evidence>
<keyword evidence="8" id="KW-1185">Reference proteome</keyword>
<dbReference type="CDD" id="cd00051">
    <property type="entry name" value="EFh"/>
    <property type="match status" value="1"/>
</dbReference>
<dbReference type="Gene3D" id="3.40.50.300">
    <property type="entry name" value="P-loop containing nucleotide triphosphate hydrolases"/>
    <property type="match status" value="1"/>
</dbReference>
<protein>
    <recommendedName>
        <fullName evidence="6">EF-hand domain-containing protein</fullName>
    </recommendedName>
</protein>
<feature type="domain" description="EF-hand" evidence="6">
    <location>
        <begin position="98"/>
        <end position="127"/>
    </location>
</feature>
<dbReference type="Pfam" id="PF13499">
    <property type="entry name" value="EF-hand_7"/>
    <property type="match status" value="1"/>
</dbReference>
<evidence type="ECO:0000256" key="2">
    <source>
        <dbReference type="ARBA" id="ARBA00022741"/>
    </source>
</evidence>
<evidence type="ECO:0000256" key="5">
    <source>
        <dbReference type="SAM" id="MobiDB-lite"/>
    </source>
</evidence>
<dbReference type="PROSITE" id="PS00018">
    <property type="entry name" value="EF_HAND_1"/>
    <property type="match status" value="2"/>
</dbReference>
<reference evidence="7 8" key="1">
    <citation type="journal article" date="2015" name="Genome Biol. Evol.">
        <title>Comparative Genomics of a Bacterivorous Green Alga Reveals Evolutionary Causalities and Consequences of Phago-Mixotrophic Mode of Nutrition.</title>
        <authorList>
            <person name="Burns J.A."/>
            <person name="Paasch A."/>
            <person name="Narechania A."/>
            <person name="Kim E."/>
        </authorList>
    </citation>
    <scope>NUCLEOTIDE SEQUENCE [LARGE SCALE GENOMIC DNA]</scope>
    <source>
        <strain evidence="7 8">PLY_AMNH</strain>
    </source>
</reference>
<organism evidence="7 8">
    <name type="scientific">Cymbomonas tetramitiformis</name>
    <dbReference type="NCBI Taxonomy" id="36881"/>
    <lineage>
        <taxon>Eukaryota</taxon>
        <taxon>Viridiplantae</taxon>
        <taxon>Chlorophyta</taxon>
        <taxon>Pyramimonadophyceae</taxon>
        <taxon>Pyramimonadales</taxon>
        <taxon>Pyramimonadaceae</taxon>
        <taxon>Cymbomonas</taxon>
    </lineage>
</organism>
<dbReference type="AlphaFoldDB" id="A0AAE0EUG8"/>
<dbReference type="GO" id="GO:0005524">
    <property type="term" value="F:ATP binding"/>
    <property type="evidence" value="ECO:0007669"/>
    <property type="project" value="UniProtKB-KW"/>
</dbReference>
<dbReference type="PANTHER" id="PTHR31153:SF1">
    <property type="entry name" value="CALMODULIN CALCIUM-DEPENDENT NAD KINASE"/>
    <property type="match status" value="1"/>
</dbReference>
<evidence type="ECO:0000313" key="7">
    <source>
        <dbReference type="EMBL" id="KAK3240487.1"/>
    </source>
</evidence>
<keyword evidence="1" id="KW-0677">Repeat</keyword>
<evidence type="ECO:0000313" key="8">
    <source>
        <dbReference type="Proteomes" id="UP001190700"/>
    </source>
</evidence>
<sequence length="1066" mass="114608">MKYAMRRTRCLDPGSTAALSPLRRAAHAQSLTSALLPSTLRHTCTGHGSPRKGGRKWCVIRGAPKPRSRGSRRPSHLSASAGDAESEASLYSEAYLEDDTFLLFDRDGDGYISVHDLRAVMCSLGQNPSLEYCEEIINGADLDSDGKIDRSEFYNLMDRGLTDIEESTREVLRNCFEEICADGTCSMEAMELRDCLIEQGYAERTIDELFEMQDCESEDDGEYDFQGFEQLMKLLAAAPCGVPDNALLPGPNSLLSDPKKDSLADYRRNSPGFGAYVANQLCDKAGYEVWSWIANATDKYLHANRMAYAGAYDELRRIAATLGSVVPPEQSEQIEEDLIAFVDECIFLRLSQGWERPDKLLQENQRTVYVGGESDRQDASTSFRGSDDNSIRMLRTLAASDTFAAKLRSGVVEYLSPQREFVTLREKMKKLGRVAYRCRDCGSTNGEVPVWEDNKSGETRQPVLLLLGGGMGAGKSTVASMVMKKPFWAECGPNAVIVEADAFKHVDVVFQALSDIDPTDHSASTRVHDFSTQTAASLFVSAVNEGRDIIFDGTMAWYEFFHQTVAMVRDHKRKYRVGPGYVRQEDGSVLERYWEPIEEDPKQATKEQAPRAGVPYVIEMVGATCDPVQAVTRGLQRMLLTGRGVPVSAQLSSHQLFSQAFPKYVEMVDHAWLYDTGAGNARVIAHKEEGCTLLKDDQAYGAFMRKAAINDQATGRHNIYQCCSGGSADTKDVEGLEEGCLICEDEDAEFVTPEGDLPENQAFSQQRLRNLQDAFHKLSLARASLVMARRAHAGGQDCFFTASSWWTSAAALGTIKELVDYGSEHLERRAGYQSDVGIGNALLSPRQATATMNGVQLSGADSSVGILTALAGDAAVIAVVPSSVGILTALAGDAAVIAVVPSGVGILTALAGDAAVIAVVPSSVGILTALAGDAAVIGVVPSSVGILTALAGDAAVIAVVPSGVGILTALAGDAAVIAVVPSSVGILTALAGDAAVIGVVPSAPSITRPAQLTSEVTVGCCSILKRFFNSSLCISRAEARCPTVAVVAVTSFLASFSLPSRWRQAL</sequence>
<dbReference type="SUPFAM" id="SSF47473">
    <property type="entry name" value="EF-hand"/>
    <property type="match status" value="1"/>
</dbReference>
<dbReference type="InterPro" id="IPR044802">
    <property type="entry name" value="NADKc-like"/>
</dbReference>
<dbReference type="Gene3D" id="1.10.238.10">
    <property type="entry name" value="EF-hand"/>
    <property type="match status" value="1"/>
</dbReference>
<keyword evidence="2" id="KW-0547">Nucleotide-binding</keyword>
<dbReference type="Pfam" id="PF06414">
    <property type="entry name" value="Zeta_toxin"/>
    <property type="match status" value="1"/>
</dbReference>
<dbReference type="GO" id="GO:0005509">
    <property type="term" value="F:calcium ion binding"/>
    <property type="evidence" value="ECO:0007669"/>
    <property type="project" value="InterPro"/>
</dbReference>